<evidence type="ECO:0000313" key="2">
    <source>
        <dbReference type="Proteomes" id="UP000016843"/>
    </source>
</evidence>
<dbReference type="EMBL" id="AWXR01000003">
    <property type="protein sequence ID" value="ERM84644.1"/>
    <property type="molecule type" value="Genomic_DNA"/>
</dbReference>
<evidence type="ECO:0000313" key="1">
    <source>
        <dbReference type="EMBL" id="ERM84644.1"/>
    </source>
</evidence>
<accession>U5C494</accession>
<gene>
    <name evidence="1" type="ORF">P872_24825</name>
</gene>
<dbReference type="AlphaFoldDB" id="U5C494"/>
<comment type="caution">
    <text evidence="1">The sequence shown here is derived from an EMBL/GenBank/DDBJ whole genome shotgun (WGS) entry which is preliminary data.</text>
</comment>
<name>U5C494_9BACT</name>
<sequence>MIFIQSQTVGHNGFLAKTKQNLLMKSEDFSS</sequence>
<keyword evidence="2" id="KW-1185">Reference proteome</keyword>
<organism evidence="1 2">
    <name type="scientific">Rhodonellum psychrophilum GCM71 = DSM 17998</name>
    <dbReference type="NCBI Taxonomy" id="1123057"/>
    <lineage>
        <taxon>Bacteria</taxon>
        <taxon>Pseudomonadati</taxon>
        <taxon>Bacteroidota</taxon>
        <taxon>Cytophagia</taxon>
        <taxon>Cytophagales</taxon>
        <taxon>Cytophagaceae</taxon>
        <taxon>Rhodonellum</taxon>
    </lineage>
</organism>
<reference evidence="1 2" key="1">
    <citation type="journal article" date="2013" name="Genome Announc.">
        <title>Draft Genome Sequence of the Psychrophilic and Alkaliphilic Rhodonellum psychrophilum Strain GCM71T.</title>
        <authorList>
            <person name="Hauptmann A.L."/>
            <person name="Glaring M.A."/>
            <person name="Hallin P.F."/>
            <person name="Prieme A."/>
            <person name="Stougaard P."/>
        </authorList>
    </citation>
    <scope>NUCLEOTIDE SEQUENCE [LARGE SCALE GENOMIC DNA]</scope>
    <source>
        <strain evidence="1 2">GCM71</strain>
    </source>
</reference>
<protein>
    <submittedName>
        <fullName evidence="1">Uncharacterized protein</fullName>
    </submittedName>
</protein>
<proteinExistence type="predicted"/>
<dbReference type="Proteomes" id="UP000016843">
    <property type="component" value="Unassembled WGS sequence"/>
</dbReference>